<evidence type="ECO:0000313" key="2">
    <source>
        <dbReference type="EMBL" id="QTD56583.1"/>
    </source>
</evidence>
<accession>A0ABX7T6N8</accession>
<dbReference type="EMBL" id="CP071794">
    <property type="protein sequence ID" value="QTD56583.1"/>
    <property type="molecule type" value="Genomic_DNA"/>
</dbReference>
<dbReference type="RefSeq" id="WP_207988401.1">
    <property type="nucleotide sequence ID" value="NZ_CP071794.1"/>
</dbReference>
<evidence type="ECO:0000256" key="1">
    <source>
        <dbReference type="SAM" id="SignalP"/>
    </source>
</evidence>
<dbReference type="Proteomes" id="UP000663923">
    <property type="component" value="Chromosome"/>
</dbReference>
<keyword evidence="1" id="KW-0732">Signal</keyword>
<evidence type="ECO:0008006" key="4">
    <source>
        <dbReference type="Google" id="ProtNLM"/>
    </source>
</evidence>
<gene>
    <name evidence="2" type="ORF">J4G78_03040</name>
</gene>
<sequence length="163" mass="18463">MRRFVVKITAVPCLMALSLALTSPAMAQQQPPYWASIDEPEARMRTGPSTEYPTMWIYKRERLPIKILARYKAWRKVEDPDGAQGWMHARLLSATQTAIVLGEKGQAQPLRSNPQSDAKVIWRVEPGVVGKITQCENGWCLLDVTGRRGYVDQDLIWGDEPLK</sequence>
<organism evidence="2 3">
    <name type="scientific">Parasphingorhabdus cellanae</name>
    <dbReference type="NCBI Taxonomy" id="2806553"/>
    <lineage>
        <taxon>Bacteria</taxon>
        <taxon>Pseudomonadati</taxon>
        <taxon>Pseudomonadota</taxon>
        <taxon>Alphaproteobacteria</taxon>
        <taxon>Sphingomonadales</taxon>
        <taxon>Sphingomonadaceae</taxon>
        <taxon>Parasphingorhabdus</taxon>
    </lineage>
</organism>
<reference evidence="2 3" key="1">
    <citation type="submission" date="2021-03" db="EMBL/GenBank/DDBJ databases">
        <title>Complete genome of Parasphingorhabdus_sp.JHSY0214.</title>
        <authorList>
            <person name="Yoo J.H."/>
            <person name="Bae J.W."/>
        </authorList>
    </citation>
    <scope>NUCLEOTIDE SEQUENCE [LARGE SCALE GENOMIC DNA]</scope>
    <source>
        <strain evidence="2 3">JHSY0214</strain>
    </source>
</reference>
<evidence type="ECO:0000313" key="3">
    <source>
        <dbReference type="Proteomes" id="UP000663923"/>
    </source>
</evidence>
<dbReference type="InterPro" id="IPR010466">
    <property type="entry name" value="DUF1058"/>
</dbReference>
<dbReference type="Pfam" id="PF06347">
    <property type="entry name" value="SH3_4"/>
    <property type="match status" value="2"/>
</dbReference>
<dbReference type="Gene3D" id="2.30.30.40">
    <property type="entry name" value="SH3 Domains"/>
    <property type="match status" value="2"/>
</dbReference>
<keyword evidence="3" id="KW-1185">Reference proteome</keyword>
<feature type="signal peptide" evidence="1">
    <location>
        <begin position="1"/>
        <end position="27"/>
    </location>
</feature>
<protein>
    <recommendedName>
        <fullName evidence="4">SH3b domain-containing protein</fullName>
    </recommendedName>
</protein>
<name>A0ABX7T6N8_9SPHN</name>
<feature type="chain" id="PRO_5046641239" description="SH3b domain-containing protein" evidence="1">
    <location>
        <begin position="28"/>
        <end position="163"/>
    </location>
</feature>
<proteinExistence type="predicted"/>